<dbReference type="Gene3D" id="3.40.50.2300">
    <property type="match status" value="2"/>
</dbReference>
<evidence type="ECO:0000256" key="3">
    <source>
        <dbReference type="ARBA" id="ARBA00023125"/>
    </source>
</evidence>
<dbReference type="PROSITE" id="PS50943">
    <property type="entry name" value="HTH_CROC1"/>
    <property type="match status" value="1"/>
</dbReference>
<dbReference type="Pfam" id="PF13377">
    <property type="entry name" value="Peripla_BP_3"/>
    <property type="match status" value="1"/>
</dbReference>
<comment type="caution">
    <text evidence="7">The sequence shown here is derived from an EMBL/GenBank/DDBJ whole genome shotgun (WGS) entry which is preliminary data.</text>
</comment>
<dbReference type="PROSITE" id="PS00356">
    <property type="entry name" value="HTH_LACI_1"/>
    <property type="match status" value="1"/>
</dbReference>
<keyword evidence="4" id="KW-0804">Transcription</keyword>
<dbReference type="RefSeq" id="WP_007799313.1">
    <property type="nucleotide sequence ID" value="NZ_DS022276.1"/>
</dbReference>
<accession>Q0FP00</accession>
<keyword evidence="8" id="KW-1185">Reference proteome</keyword>
<dbReference type="InterPro" id="IPR046335">
    <property type="entry name" value="LacI/GalR-like_sensor"/>
</dbReference>
<dbReference type="HOGENOM" id="CLU_037628_6_1_5"/>
<evidence type="ECO:0000259" key="6">
    <source>
        <dbReference type="PROSITE" id="PS50943"/>
    </source>
</evidence>
<dbReference type="SUPFAM" id="SSF53822">
    <property type="entry name" value="Periplasmic binding protein-like I"/>
    <property type="match status" value="1"/>
</dbReference>
<protein>
    <submittedName>
        <fullName evidence="7">Regulatory protein, LacI:Periplasmic binding protein/LacI transcriptional regulator</fullName>
    </submittedName>
</protein>
<dbReference type="InterPro" id="IPR028082">
    <property type="entry name" value="Peripla_BP_I"/>
</dbReference>
<feature type="domain" description="HTH cro/C1-type" evidence="6">
    <location>
        <begin position="13"/>
        <end position="56"/>
    </location>
</feature>
<feature type="domain" description="HTH lacI-type" evidence="5">
    <location>
        <begin position="12"/>
        <end position="66"/>
    </location>
</feature>
<evidence type="ECO:0000256" key="2">
    <source>
        <dbReference type="ARBA" id="ARBA00023015"/>
    </source>
</evidence>
<reference evidence="7 8" key="1">
    <citation type="journal article" date="2010" name="J. Bacteriol.">
        <title>Genome sequences of Pelagibaca bermudensis HTCC2601T and Maritimibacter alkaliphilus HTCC2654T, the type strains of two marine Roseobacter genera.</title>
        <authorList>
            <person name="Thrash J.C."/>
            <person name="Cho J.C."/>
            <person name="Ferriera S."/>
            <person name="Johnson J."/>
            <person name="Vergin K.L."/>
            <person name="Giovannoni S.J."/>
        </authorList>
    </citation>
    <scope>NUCLEOTIDE SEQUENCE [LARGE SCALE GENOMIC DNA]</scope>
    <source>
        <strain evidence="8">DSM 26914 / JCM 13377 / KCTC 12554 / HTCC2601</strain>
    </source>
</reference>
<gene>
    <name evidence="7" type="ORF">R2601_21572</name>
</gene>
<keyword evidence="2" id="KW-0805">Transcription regulation</keyword>
<dbReference type="InterPro" id="IPR001387">
    <property type="entry name" value="Cro/C1-type_HTH"/>
</dbReference>
<evidence type="ECO:0000313" key="7">
    <source>
        <dbReference type="EMBL" id="EAU45903.1"/>
    </source>
</evidence>
<dbReference type="AlphaFoldDB" id="Q0FP00"/>
<dbReference type="InterPro" id="IPR010982">
    <property type="entry name" value="Lambda_DNA-bd_dom_sf"/>
</dbReference>
<dbReference type="Gene3D" id="1.10.260.40">
    <property type="entry name" value="lambda repressor-like DNA-binding domains"/>
    <property type="match status" value="1"/>
</dbReference>
<dbReference type="GO" id="GO:0000976">
    <property type="term" value="F:transcription cis-regulatory region binding"/>
    <property type="evidence" value="ECO:0007669"/>
    <property type="project" value="TreeGrafter"/>
</dbReference>
<dbReference type="GO" id="GO:0003700">
    <property type="term" value="F:DNA-binding transcription factor activity"/>
    <property type="evidence" value="ECO:0007669"/>
    <property type="project" value="TreeGrafter"/>
</dbReference>
<dbReference type="STRING" id="314265.R2601_21572"/>
<keyword evidence="1" id="KW-0678">Repressor</keyword>
<evidence type="ECO:0000313" key="8">
    <source>
        <dbReference type="Proteomes" id="UP000006230"/>
    </source>
</evidence>
<evidence type="ECO:0000256" key="4">
    <source>
        <dbReference type="ARBA" id="ARBA00023163"/>
    </source>
</evidence>
<evidence type="ECO:0000256" key="1">
    <source>
        <dbReference type="ARBA" id="ARBA00022491"/>
    </source>
</evidence>
<dbReference type="SUPFAM" id="SSF47413">
    <property type="entry name" value="lambda repressor-like DNA-binding domains"/>
    <property type="match status" value="1"/>
</dbReference>
<proteinExistence type="predicted"/>
<dbReference type="InterPro" id="IPR000843">
    <property type="entry name" value="HTH_LacI"/>
</dbReference>
<dbReference type="Proteomes" id="UP000006230">
    <property type="component" value="Unassembled WGS sequence"/>
</dbReference>
<dbReference type="Pfam" id="PF00356">
    <property type="entry name" value="LacI"/>
    <property type="match status" value="1"/>
</dbReference>
<dbReference type="EMBL" id="AATQ01000020">
    <property type="protein sequence ID" value="EAU45903.1"/>
    <property type="molecule type" value="Genomic_DNA"/>
</dbReference>
<dbReference type="PANTHER" id="PTHR30146:SF151">
    <property type="entry name" value="HTH-TYPE TRANSCRIPTIONAL REPRESSOR CYTR"/>
    <property type="match status" value="1"/>
</dbReference>
<evidence type="ECO:0000259" key="5">
    <source>
        <dbReference type="PROSITE" id="PS50932"/>
    </source>
</evidence>
<organism evidence="7 8">
    <name type="scientific">Salipiger bermudensis (strain DSM 26914 / JCM 13377 / KCTC 12554 / HTCC2601)</name>
    <name type="common">Pelagibaca bermudensis</name>
    <dbReference type="NCBI Taxonomy" id="314265"/>
    <lineage>
        <taxon>Bacteria</taxon>
        <taxon>Pseudomonadati</taxon>
        <taxon>Pseudomonadota</taxon>
        <taxon>Alphaproteobacteria</taxon>
        <taxon>Rhodobacterales</taxon>
        <taxon>Roseobacteraceae</taxon>
        <taxon>Salipiger</taxon>
    </lineage>
</organism>
<dbReference type="PROSITE" id="PS50932">
    <property type="entry name" value="HTH_LACI_2"/>
    <property type="match status" value="1"/>
</dbReference>
<name>Q0FP00_SALBH</name>
<dbReference type="eggNOG" id="COG1609">
    <property type="taxonomic scope" value="Bacteria"/>
</dbReference>
<sequence length="342" mass="35404">MAMGADGPRKRATIKDVAQAAGVSPGTVSNALSGKRRVDSATQARITAAIERLGYVPNLAARGMRTGRAGTIAIFSSMPTAVAAGAARLGFLMEIAASAAIAALESNTALLLVPPIEDPVRALSTIAFDGAILVEPETEDPYLSLLAARGVPTMVIGPATEDQPLAVRIDYRRMAETLFDHLHDVGARDILLVVGQSGRASNIAFREVFSQRSTAHGLPGQEIVLPEAEAERGAQAALRAHVAEFGAPDAVLVPIDAMATGVMAALRELGLRVPGDVCVATRYDGIRARSESPALTSLDLHLDQVAELAARGLVGALDTGAGAMVVDAPEPDLLVRGSTVLS</sequence>
<keyword evidence="3" id="KW-0238">DNA-binding</keyword>
<dbReference type="CDD" id="cd01392">
    <property type="entry name" value="HTH_LacI"/>
    <property type="match status" value="1"/>
</dbReference>
<dbReference type="SMART" id="SM00354">
    <property type="entry name" value="HTH_LACI"/>
    <property type="match status" value="1"/>
</dbReference>
<dbReference type="PANTHER" id="PTHR30146">
    <property type="entry name" value="LACI-RELATED TRANSCRIPTIONAL REPRESSOR"/>
    <property type="match status" value="1"/>
</dbReference>